<feature type="compositionally biased region" description="Basic and acidic residues" evidence="1">
    <location>
        <begin position="54"/>
        <end position="75"/>
    </location>
</feature>
<feature type="region of interest" description="Disordered" evidence="1">
    <location>
        <begin position="51"/>
        <end position="75"/>
    </location>
</feature>
<evidence type="ECO:0000313" key="2">
    <source>
        <dbReference type="EMBL" id="ALA58632.1"/>
    </source>
</evidence>
<dbReference type="Proteomes" id="UP000069205">
    <property type="component" value="Chromosome"/>
</dbReference>
<evidence type="ECO:0000313" key="3">
    <source>
        <dbReference type="Proteomes" id="UP000069205"/>
    </source>
</evidence>
<organism evidence="2 3">
    <name type="scientific">Nitrospira moscoviensis</name>
    <dbReference type="NCBI Taxonomy" id="42253"/>
    <lineage>
        <taxon>Bacteria</taxon>
        <taxon>Pseudomonadati</taxon>
        <taxon>Nitrospirota</taxon>
        <taxon>Nitrospiria</taxon>
        <taxon>Nitrospirales</taxon>
        <taxon>Nitrospiraceae</taxon>
        <taxon>Nitrospira</taxon>
    </lineage>
</organism>
<dbReference type="AlphaFoldDB" id="A0A0K2GDE0"/>
<sequence length="75" mass="8544">MNNIRKEVRDLISVNEKIQSALSMGERLTDDEAVLIRMCAGELLERVPVSDSDPWYRREGDGKADQARGRIPTDR</sequence>
<dbReference type="PATRIC" id="fig|42253.5.peg.2183"/>
<dbReference type="RefSeq" id="WP_053379775.1">
    <property type="nucleotide sequence ID" value="NZ_CP011801.1"/>
</dbReference>
<dbReference type="KEGG" id="nmv:NITMOv2_2216"/>
<name>A0A0K2GDE0_NITMO</name>
<proteinExistence type="predicted"/>
<dbReference type="STRING" id="42253.NITMOv2_2216"/>
<keyword evidence="3" id="KW-1185">Reference proteome</keyword>
<reference evidence="2 3" key="1">
    <citation type="journal article" date="2015" name="Proc. Natl. Acad. Sci. U.S.A.">
        <title>Expanded metabolic versatility of ubiquitous nitrite-oxidizing bacteria from the genus Nitrospira.</title>
        <authorList>
            <person name="Koch H."/>
            <person name="Lucker S."/>
            <person name="Albertsen M."/>
            <person name="Kitzinger K."/>
            <person name="Herbold C."/>
            <person name="Spieck E."/>
            <person name="Nielsen P.H."/>
            <person name="Wagner M."/>
            <person name="Daims H."/>
        </authorList>
    </citation>
    <scope>NUCLEOTIDE SEQUENCE [LARGE SCALE GENOMIC DNA]</scope>
    <source>
        <strain evidence="2 3">NSP M-1</strain>
    </source>
</reference>
<gene>
    <name evidence="2" type="ORF">NITMOv2_2216</name>
</gene>
<protein>
    <submittedName>
        <fullName evidence="2">Uncharacterized protein</fullName>
    </submittedName>
</protein>
<evidence type="ECO:0000256" key="1">
    <source>
        <dbReference type="SAM" id="MobiDB-lite"/>
    </source>
</evidence>
<dbReference type="EMBL" id="CP011801">
    <property type="protein sequence ID" value="ALA58632.1"/>
    <property type="molecule type" value="Genomic_DNA"/>
</dbReference>
<accession>A0A0K2GDE0</accession>